<name>A0A3P3VZY6_9FLAO</name>
<dbReference type="Proteomes" id="UP000271937">
    <property type="component" value="Unassembled WGS sequence"/>
</dbReference>
<dbReference type="Gene3D" id="3.30.750.24">
    <property type="entry name" value="STAS domain"/>
    <property type="match status" value="1"/>
</dbReference>
<keyword evidence="2" id="KW-1185">Reference proteome</keyword>
<protein>
    <submittedName>
        <fullName evidence="1">Ribonuclease Z</fullName>
    </submittedName>
</protein>
<dbReference type="InterPro" id="IPR036513">
    <property type="entry name" value="STAS_dom_sf"/>
</dbReference>
<sequence>MQIEKNTHTTTLKDTDGNAISFLEKVTSDYSNFKEQNLVLDISEDKSVTLENVLAFLGLSNKHRKAKKSFVIVVKDFDFNEVPEEINVVPTVQEAHDIIEMEEIERDLGF</sequence>
<dbReference type="EMBL" id="RQVR01000026">
    <property type="protein sequence ID" value="RRJ88391.1"/>
    <property type="molecule type" value="Genomic_DNA"/>
</dbReference>
<evidence type="ECO:0000313" key="2">
    <source>
        <dbReference type="Proteomes" id="UP000271937"/>
    </source>
</evidence>
<dbReference type="OrthoDB" id="1442602at2"/>
<dbReference type="RefSeq" id="WP_125014075.1">
    <property type="nucleotide sequence ID" value="NZ_RQVR01000026.1"/>
</dbReference>
<dbReference type="AlphaFoldDB" id="A0A3P3VZY6"/>
<proteinExistence type="predicted"/>
<organism evidence="1 2">
    <name type="scientific">Flavobacterium macacae</name>
    <dbReference type="NCBI Taxonomy" id="2488993"/>
    <lineage>
        <taxon>Bacteria</taxon>
        <taxon>Pseudomonadati</taxon>
        <taxon>Bacteroidota</taxon>
        <taxon>Flavobacteriia</taxon>
        <taxon>Flavobacteriales</taxon>
        <taxon>Flavobacteriaceae</taxon>
        <taxon>Flavobacterium</taxon>
    </lineage>
</organism>
<comment type="caution">
    <text evidence="1">The sequence shown here is derived from an EMBL/GenBank/DDBJ whole genome shotgun (WGS) entry which is preliminary data.</text>
</comment>
<evidence type="ECO:0000313" key="1">
    <source>
        <dbReference type="EMBL" id="RRJ88391.1"/>
    </source>
</evidence>
<reference evidence="1 2" key="1">
    <citation type="submission" date="2018-11" db="EMBL/GenBank/DDBJ databases">
        <title>Flavobacterium sp. nov., YIM 102600 draft genome.</title>
        <authorList>
            <person name="Li G."/>
            <person name="Jiang Y."/>
        </authorList>
    </citation>
    <scope>NUCLEOTIDE SEQUENCE [LARGE SCALE GENOMIC DNA]</scope>
    <source>
        <strain evidence="1 2">YIM 102600</strain>
    </source>
</reference>
<accession>A0A3P3VZY6</accession>
<gene>
    <name evidence="1" type="ORF">EG849_14690</name>
</gene>